<dbReference type="Gene3D" id="3.20.20.80">
    <property type="entry name" value="Glycosidases"/>
    <property type="match status" value="1"/>
</dbReference>
<organism evidence="2 3">
    <name type="scientific">Dyadobacter helix</name>
    <dbReference type="NCBI Taxonomy" id="2822344"/>
    <lineage>
        <taxon>Bacteria</taxon>
        <taxon>Pseudomonadati</taxon>
        <taxon>Bacteroidota</taxon>
        <taxon>Cytophagia</taxon>
        <taxon>Cytophagales</taxon>
        <taxon>Spirosomataceae</taxon>
        <taxon>Dyadobacter</taxon>
    </lineage>
</organism>
<gene>
    <name evidence="2" type="ORF">DYBT9275_04793</name>
</gene>
<comment type="caution">
    <text evidence="2">The sequence shown here is derived from an EMBL/GenBank/DDBJ whole genome shotgun (WGS) entry which is preliminary data.</text>
</comment>
<keyword evidence="3" id="KW-1185">Reference proteome</keyword>
<name>A0A916JF25_9BACT</name>
<reference evidence="2" key="1">
    <citation type="submission" date="2021-04" db="EMBL/GenBank/DDBJ databases">
        <authorList>
            <person name="Rodrigo-Torres L."/>
            <person name="Arahal R. D."/>
            <person name="Lucena T."/>
        </authorList>
    </citation>
    <scope>NUCLEOTIDE SEQUENCE</scope>
    <source>
        <strain evidence="2">CECT 9275</strain>
    </source>
</reference>
<feature type="chain" id="PRO_5036965016" description="Beta-galactosidase trimerisation domain-containing protein" evidence="1">
    <location>
        <begin position="28"/>
        <end position="697"/>
    </location>
</feature>
<dbReference type="Proteomes" id="UP000680038">
    <property type="component" value="Unassembled WGS sequence"/>
</dbReference>
<proteinExistence type="predicted"/>
<dbReference type="RefSeq" id="WP_215241114.1">
    <property type="nucleotide sequence ID" value="NZ_CAJRAF010000002.1"/>
</dbReference>
<accession>A0A916JF25</accession>
<feature type="signal peptide" evidence="1">
    <location>
        <begin position="1"/>
        <end position="27"/>
    </location>
</feature>
<protein>
    <recommendedName>
        <fullName evidence="4">Beta-galactosidase trimerisation domain-containing protein</fullName>
    </recommendedName>
</protein>
<keyword evidence="1" id="KW-0732">Signal</keyword>
<evidence type="ECO:0008006" key="4">
    <source>
        <dbReference type="Google" id="ProtNLM"/>
    </source>
</evidence>
<evidence type="ECO:0000256" key="1">
    <source>
        <dbReference type="SAM" id="SignalP"/>
    </source>
</evidence>
<evidence type="ECO:0000313" key="3">
    <source>
        <dbReference type="Proteomes" id="UP000680038"/>
    </source>
</evidence>
<dbReference type="EMBL" id="CAJRAF010000002">
    <property type="protein sequence ID" value="CAG5010687.1"/>
    <property type="molecule type" value="Genomic_DNA"/>
</dbReference>
<dbReference type="AlphaFoldDB" id="A0A916JF25"/>
<sequence length="697" mass="78640">MKLYTRKILFTCVALLFCCLHIFYANGQSVAKAHNPGKAFISFRLSPGISLNEKRFDEMIALFNKYKGVTDEITFFTSETHPPLPLDVFQNRMKILEKRMQTARRNGYRSGINVLSTIGHHEENLENSLHGDYTNITDIEGKVSRGSYCHNDERFRAYIREIYKSMALAKPDYIWIDDDIRLAGHSPVYLTCFCDHCLDIFEKEQGKRYTRESLKAAVNQGDTQGKLGVRLAWLQHNRNSINRLFQLIEETVHAIKPGMPLGFMTGDRFFEGYDFANWAKTLAGKSNAPVLWRPGGGFYQDNIPGDMAGKSHDIGRQVSVLPADVVSIQSEVENYTYQRLKKSAHMTALEAASHIAAGCTGAAFNVMTFNDEPLSEYEPLIAKLHATRPFYDLMVQKMGRSAIDGVSVQWNKNSFASGNLADGNWFTSGVSLASYEMDEIGLPTAYDAEKASVVRLKKDNINALSNEEIEHILSKGVYLDGDALRQLNERGFGALTGFDVNGMQSWDRTEQLTTHALNGPFANRKRDNRQAIYRTETFTFKKTSDRAEVLSVLVDYAGKQTADCAMGIFENKLGGRICVSGYYPWNAVHTFSKSSQMKSVFRWLSKDTLPGYVASFHKTNLWIRAEQAEKTVLSVTNASFDPAREVVLMLRTKAKAIRVFDMTAREMKVVAGITDGPYRKFVLPPIDPWQIRLIETD</sequence>
<evidence type="ECO:0000313" key="2">
    <source>
        <dbReference type="EMBL" id="CAG5010687.1"/>
    </source>
</evidence>